<feature type="non-terminal residue" evidence="1">
    <location>
        <position position="88"/>
    </location>
</feature>
<dbReference type="Proteomes" id="UP001162483">
    <property type="component" value="Unassembled WGS sequence"/>
</dbReference>
<reference evidence="1" key="1">
    <citation type="submission" date="2023-05" db="EMBL/GenBank/DDBJ databases">
        <authorList>
            <person name="Stuckert A."/>
        </authorList>
    </citation>
    <scope>NUCLEOTIDE SEQUENCE</scope>
</reference>
<organism evidence="1 2">
    <name type="scientific">Staurois parvus</name>
    <dbReference type="NCBI Taxonomy" id="386267"/>
    <lineage>
        <taxon>Eukaryota</taxon>
        <taxon>Metazoa</taxon>
        <taxon>Chordata</taxon>
        <taxon>Craniata</taxon>
        <taxon>Vertebrata</taxon>
        <taxon>Euteleostomi</taxon>
        <taxon>Amphibia</taxon>
        <taxon>Batrachia</taxon>
        <taxon>Anura</taxon>
        <taxon>Neobatrachia</taxon>
        <taxon>Ranoidea</taxon>
        <taxon>Ranidae</taxon>
        <taxon>Staurois</taxon>
    </lineage>
</organism>
<evidence type="ECO:0000313" key="2">
    <source>
        <dbReference type="Proteomes" id="UP001162483"/>
    </source>
</evidence>
<name>A0ABN9CPH9_9NEOB</name>
<dbReference type="InterPro" id="IPR036397">
    <property type="entry name" value="RNaseH_sf"/>
</dbReference>
<accession>A0ABN9CPH9</accession>
<keyword evidence="2" id="KW-1185">Reference proteome</keyword>
<proteinExistence type="predicted"/>
<dbReference type="Gene3D" id="3.30.420.10">
    <property type="entry name" value="Ribonuclease H-like superfamily/Ribonuclease H"/>
    <property type="match status" value="1"/>
</dbReference>
<sequence>MSTTVNRELHGMGFHGGAAASKLYITKCNAKRRMQWCKARHHWTLEQRRHVLWSDKSRFAVWQSDGHVWVWWFPGEWYLPDCTVPSVT</sequence>
<protein>
    <recommendedName>
        <fullName evidence="3">Transposase Tc1-like domain-containing protein</fullName>
    </recommendedName>
</protein>
<evidence type="ECO:0000313" key="1">
    <source>
        <dbReference type="EMBL" id="CAI9561031.1"/>
    </source>
</evidence>
<evidence type="ECO:0008006" key="3">
    <source>
        <dbReference type="Google" id="ProtNLM"/>
    </source>
</evidence>
<dbReference type="EMBL" id="CATNWA010011024">
    <property type="protein sequence ID" value="CAI9561031.1"/>
    <property type="molecule type" value="Genomic_DNA"/>
</dbReference>
<comment type="caution">
    <text evidence="1">The sequence shown here is derived from an EMBL/GenBank/DDBJ whole genome shotgun (WGS) entry which is preliminary data.</text>
</comment>
<gene>
    <name evidence="1" type="ORF">SPARVUS_LOCUS5372522</name>
</gene>